<evidence type="ECO:0000313" key="9">
    <source>
        <dbReference type="Proteomes" id="UP000067711"/>
    </source>
</evidence>
<feature type="transmembrane region" description="Helical" evidence="7">
    <location>
        <begin position="155"/>
        <end position="186"/>
    </location>
</feature>
<dbReference type="Pfam" id="PF02417">
    <property type="entry name" value="Chromate_transp"/>
    <property type="match status" value="2"/>
</dbReference>
<dbReference type="PANTHER" id="PTHR43663:SF1">
    <property type="entry name" value="CHROMATE TRANSPORTER"/>
    <property type="match status" value="1"/>
</dbReference>
<feature type="transmembrane region" description="Helical" evidence="7">
    <location>
        <begin position="20"/>
        <end position="39"/>
    </location>
</feature>
<keyword evidence="5 7" id="KW-1133">Transmembrane helix</keyword>
<dbReference type="EMBL" id="CP013389">
    <property type="protein sequence ID" value="AOJ11992.1"/>
    <property type="molecule type" value="Genomic_DNA"/>
</dbReference>
<evidence type="ECO:0000256" key="5">
    <source>
        <dbReference type="ARBA" id="ARBA00022989"/>
    </source>
</evidence>
<dbReference type="Proteomes" id="UP000067711">
    <property type="component" value="Chromosome 1"/>
</dbReference>
<feature type="transmembrane region" description="Helical" evidence="7">
    <location>
        <begin position="299"/>
        <end position="317"/>
    </location>
</feature>
<comment type="subcellular location">
    <subcellularLocation>
        <location evidence="1">Cell membrane</location>
        <topology evidence="1">Multi-pass membrane protein</topology>
    </subcellularLocation>
</comment>
<proteinExistence type="inferred from homology"/>
<name>A0A1B4G7U7_9BURK</name>
<keyword evidence="3" id="KW-1003">Cell membrane</keyword>
<evidence type="ECO:0000256" key="6">
    <source>
        <dbReference type="ARBA" id="ARBA00023136"/>
    </source>
</evidence>
<evidence type="ECO:0000256" key="3">
    <source>
        <dbReference type="ARBA" id="ARBA00022475"/>
    </source>
</evidence>
<keyword evidence="4 7" id="KW-0812">Transmembrane</keyword>
<protein>
    <submittedName>
        <fullName evidence="8">Chromate transporter</fullName>
    </submittedName>
</protein>
<gene>
    <name evidence="8" type="ORF">WS71_27545</name>
</gene>
<feature type="transmembrane region" description="Helical" evidence="7">
    <location>
        <begin position="269"/>
        <end position="293"/>
    </location>
</feature>
<comment type="similarity">
    <text evidence="2">Belongs to the chromate ion transporter (CHR) (TC 2.A.51) family.</text>
</comment>
<evidence type="ECO:0000256" key="2">
    <source>
        <dbReference type="ARBA" id="ARBA00005262"/>
    </source>
</evidence>
<dbReference type="PIRSF" id="PIRSF004810">
    <property type="entry name" value="ChrA"/>
    <property type="match status" value="1"/>
</dbReference>
<organism evidence="8 9">
    <name type="scientific">Burkholderia mayonis</name>
    <dbReference type="NCBI Taxonomy" id="1385591"/>
    <lineage>
        <taxon>Bacteria</taxon>
        <taxon>Pseudomonadati</taxon>
        <taxon>Pseudomonadota</taxon>
        <taxon>Betaproteobacteria</taxon>
        <taxon>Burkholderiales</taxon>
        <taxon>Burkholderiaceae</taxon>
        <taxon>Burkholderia</taxon>
        <taxon>pseudomallei group</taxon>
    </lineage>
</organism>
<evidence type="ECO:0000256" key="4">
    <source>
        <dbReference type="ARBA" id="ARBA00022692"/>
    </source>
</evidence>
<accession>A0A1B4G7U7</accession>
<reference evidence="8 9" key="1">
    <citation type="submission" date="2015-12" db="EMBL/GenBank/DDBJ databases">
        <title>Diversity of Burkholderia near neighbor genomes.</title>
        <authorList>
            <person name="Sahl J."/>
            <person name="Wagner D."/>
            <person name="Keim P."/>
        </authorList>
    </citation>
    <scope>NUCLEOTIDE SEQUENCE [LARGE SCALE GENOMIC DNA]</scope>
    <source>
        <strain evidence="8 9">BDU8</strain>
    </source>
</reference>
<keyword evidence="6 7" id="KW-0472">Membrane</keyword>
<dbReference type="GO" id="GO:0015109">
    <property type="term" value="F:chromate transmembrane transporter activity"/>
    <property type="evidence" value="ECO:0007669"/>
    <property type="project" value="InterPro"/>
</dbReference>
<dbReference type="InterPro" id="IPR014047">
    <property type="entry name" value="Chr_Tranpt_l_chain"/>
</dbReference>
<dbReference type="PANTHER" id="PTHR43663">
    <property type="entry name" value="CHROMATE TRANSPORT PROTEIN-RELATED"/>
    <property type="match status" value="1"/>
</dbReference>
<feature type="transmembrane region" description="Helical" evidence="7">
    <location>
        <begin position="236"/>
        <end position="257"/>
    </location>
</feature>
<evidence type="ECO:0000313" key="8">
    <source>
        <dbReference type="EMBL" id="AOJ11992.1"/>
    </source>
</evidence>
<dbReference type="GO" id="GO:0005886">
    <property type="term" value="C:plasma membrane"/>
    <property type="evidence" value="ECO:0007669"/>
    <property type="project" value="UniProtKB-SubCell"/>
</dbReference>
<feature type="transmembrane region" description="Helical" evidence="7">
    <location>
        <begin position="382"/>
        <end position="401"/>
    </location>
</feature>
<sequence length="402" mass="43261">MTITSVDAACCGERESLWALFKTVAGVSAVSWGGLAMMAQLERHYVDHERRIDPLSFADLVALAWMMPGPVGCNVAVQVGHALRGRTGAWIAGMASVLPFFGAMTLFAIFYQTRLVRTLASPVMLHHFGMVLAALIGLTWFRQVRALVHTPLERVIAALATALLALAHSPAAFVAILSAAFAVGWLSSGRRRDEGLRFALPAREWRLLASLAILITLFALPLPIEYESSLLWPRLAGASMTLFGGGFSALPVLKSLFVTRATGITEQDFMLAFTLSPVSPGPLLNVVPFLGYLEDGWRGALLSTVALFVPSGCLVIFARRHVERLKLHPRFAGGMRVLRAATTAFLAIAAVRLVAKTPVEPAYWATGVIAWLCLARFKVPVYAIYGAVAAACGGWLILAAHG</sequence>
<feature type="transmembrane region" description="Helical" evidence="7">
    <location>
        <begin position="89"/>
        <end position="111"/>
    </location>
</feature>
<evidence type="ECO:0000256" key="7">
    <source>
        <dbReference type="SAM" id="Phobius"/>
    </source>
</evidence>
<dbReference type="AlphaFoldDB" id="A0A1B4G7U7"/>
<dbReference type="InterPro" id="IPR052518">
    <property type="entry name" value="CHR_Transporter"/>
</dbReference>
<evidence type="ECO:0000256" key="1">
    <source>
        <dbReference type="ARBA" id="ARBA00004651"/>
    </source>
</evidence>
<feature type="transmembrane region" description="Helical" evidence="7">
    <location>
        <begin position="123"/>
        <end position="143"/>
    </location>
</feature>
<feature type="transmembrane region" description="Helical" evidence="7">
    <location>
        <begin position="207"/>
        <end position="224"/>
    </location>
</feature>
<dbReference type="InterPro" id="IPR003370">
    <property type="entry name" value="Chromate_transpt"/>
</dbReference>